<feature type="compositionally biased region" description="Low complexity" evidence="1">
    <location>
        <begin position="354"/>
        <end position="389"/>
    </location>
</feature>
<feature type="compositionally biased region" description="Polar residues" evidence="1">
    <location>
        <begin position="90"/>
        <end position="110"/>
    </location>
</feature>
<feature type="compositionally biased region" description="Low complexity" evidence="1">
    <location>
        <begin position="498"/>
        <end position="508"/>
    </location>
</feature>
<evidence type="ECO:0000313" key="3">
    <source>
        <dbReference type="Proteomes" id="UP000076727"/>
    </source>
</evidence>
<protein>
    <submittedName>
        <fullName evidence="2">Uncharacterized protein</fullName>
    </submittedName>
</protein>
<feature type="compositionally biased region" description="Polar residues" evidence="1">
    <location>
        <begin position="328"/>
        <end position="347"/>
    </location>
</feature>
<feature type="region of interest" description="Disordered" evidence="1">
    <location>
        <begin position="1035"/>
        <end position="1054"/>
    </location>
</feature>
<feature type="region of interest" description="Disordered" evidence="1">
    <location>
        <begin position="623"/>
        <end position="652"/>
    </location>
</feature>
<feature type="compositionally biased region" description="Basic and acidic residues" evidence="1">
    <location>
        <begin position="11"/>
        <end position="27"/>
    </location>
</feature>
<feature type="compositionally biased region" description="Polar residues" evidence="1">
    <location>
        <begin position="154"/>
        <end position="168"/>
    </location>
</feature>
<organism evidence="2 3">
    <name type="scientific">Daedalea quercina L-15889</name>
    <dbReference type="NCBI Taxonomy" id="1314783"/>
    <lineage>
        <taxon>Eukaryota</taxon>
        <taxon>Fungi</taxon>
        <taxon>Dikarya</taxon>
        <taxon>Basidiomycota</taxon>
        <taxon>Agaricomycotina</taxon>
        <taxon>Agaricomycetes</taxon>
        <taxon>Polyporales</taxon>
        <taxon>Fomitopsis</taxon>
    </lineage>
</organism>
<sequence length="1128" mass="120679">MVRTTPGAEAQPRKATAESRRDNRRVTIDALFARQSSQSLPSSSPPGPPQSDSKLKLSGPRTKKAAPVVTPATRMRASLSRSHLAASPSENAQSPVHTPVSDTTSAMRTRSSCKKQDDLSPENVSAGRARLVSATNASHRAKANPSRASKPVSLGQSTEIFQESSSPKSIPRKRALPRETSQEDVLTSLYCVPTQAPSATQTPSSPQRTTRSSATKPLTPKGNVLPSPSDSDTSRKRARLSPPEAHCALRPGNLSLSSQATDSYEVVPSSQSDEHELTMSKVMKKDPAAVKEAVDQWRRGADTDISCAAPGADLPMDVDQPEGVPGSPLSSIPTGLQTPTSEPELQASSPPPYTLSSPTSCHTTLAASLSMAASSPSSPARATPAPLLSMGHRPITPPSDGRGLSVPSTPVTLNEESKTAQIIAEIKARAYATVPSSPDNIPVELKELGYADSSSDESEKDFTAAFKKFDKSKGKGKAGPSTPLPVVKKTATFGSPISRSGKSSQNSSNALRYGLRPKTRTAEYGTGNRRMPTLVGFRDTRGKQSRKADPLDALLKEKQRADKRGGGEDALRAAEAAIVSSSKINQEAKAKAKASLKREMDEEDSSDVDPAWADERAAMDVVKKGSRRFKSRSSSPLRGSEWDEDSEDGSDGELDAVRQQALRKLGKEGGQKVGHILVGNRLLREAMSKVILRDRILGVPFWDDSPPGEADTMVIDSLPALSFDEADVQAYPLLGLLQNTVREEDASRLSILLHSGALSTLQPMHAAVLLRWLFVAATDPGDQPYTESAYHSLQQLAHSASQAGPQPGLYTPLVADALLRLGAKSNACGEFGEASALGWKPAVGIEKRDPSVYRAVSSLTVLAREGVLPHEDMPAIVLFLILIALDRTTSPDLGRDIMVAVEAIGQAIALSDEGVQTETAIYSRLVKFAHTQAPMNQAYMLSFISGSCVQTNRIARNVARALLLKEEKYDLSPSLAPIVDLLSPPAGSGGIFDIQGNADKGDYYEDLSCYVDILSKALSDIPGYTALEKEATAGHALMPSQGEESLRKGAAGEREPTHLEQIKMLLDSLHGKIVDTRAAFLDRSRAKAALQRLSLRVHYQRRANLHSGPGTGKPRNIRNYFAQPKNGV</sequence>
<feature type="compositionally biased region" description="Low complexity" evidence="1">
    <location>
        <begin position="74"/>
        <end position="89"/>
    </location>
</feature>
<proteinExistence type="predicted"/>
<dbReference type="AlphaFoldDB" id="A0A165SIT1"/>
<evidence type="ECO:0000256" key="1">
    <source>
        <dbReference type="SAM" id="MobiDB-lite"/>
    </source>
</evidence>
<dbReference type="OrthoDB" id="5599613at2759"/>
<feature type="compositionally biased region" description="Basic and acidic residues" evidence="1">
    <location>
        <begin position="538"/>
        <end position="568"/>
    </location>
</feature>
<dbReference type="STRING" id="1314783.A0A165SIT1"/>
<feature type="compositionally biased region" description="Basic and acidic residues" evidence="1">
    <location>
        <begin position="1044"/>
        <end position="1054"/>
    </location>
</feature>
<feature type="region of interest" description="Disordered" evidence="1">
    <location>
        <begin position="468"/>
        <end position="568"/>
    </location>
</feature>
<feature type="region of interest" description="Disordered" evidence="1">
    <location>
        <begin position="1"/>
        <end position="287"/>
    </location>
</feature>
<feature type="compositionally biased region" description="Low complexity" evidence="1">
    <location>
        <begin position="193"/>
        <end position="215"/>
    </location>
</feature>
<feature type="region of interest" description="Disordered" evidence="1">
    <location>
        <begin position="304"/>
        <end position="413"/>
    </location>
</feature>
<accession>A0A165SIT1</accession>
<dbReference type="Proteomes" id="UP000076727">
    <property type="component" value="Unassembled WGS sequence"/>
</dbReference>
<reference evidence="2 3" key="1">
    <citation type="journal article" date="2016" name="Mol. Biol. Evol.">
        <title>Comparative Genomics of Early-Diverging Mushroom-Forming Fungi Provides Insights into the Origins of Lignocellulose Decay Capabilities.</title>
        <authorList>
            <person name="Nagy L.G."/>
            <person name="Riley R."/>
            <person name="Tritt A."/>
            <person name="Adam C."/>
            <person name="Daum C."/>
            <person name="Floudas D."/>
            <person name="Sun H."/>
            <person name="Yadav J.S."/>
            <person name="Pangilinan J."/>
            <person name="Larsson K.H."/>
            <person name="Matsuura K."/>
            <person name="Barry K."/>
            <person name="Labutti K."/>
            <person name="Kuo R."/>
            <person name="Ohm R.A."/>
            <person name="Bhattacharya S.S."/>
            <person name="Shirouzu T."/>
            <person name="Yoshinaga Y."/>
            <person name="Martin F.M."/>
            <person name="Grigoriev I.V."/>
            <person name="Hibbett D.S."/>
        </authorList>
    </citation>
    <scope>NUCLEOTIDE SEQUENCE [LARGE SCALE GENOMIC DNA]</scope>
    <source>
        <strain evidence="2 3">L-15889</strain>
    </source>
</reference>
<feature type="region of interest" description="Disordered" evidence="1">
    <location>
        <begin position="1104"/>
        <end position="1128"/>
    </location>
</feature>
<keyword evidence="3" id="KW-1185">Reference proteome</keyword>
<feature type="compositionally biased region" description="Basic and acidic residues" evidence="1">
    <location>
        <begin position="272"/>
        <end position="287"/>
    </location>
</feature>
<name>A0A165SIT1_9APHY</name>
<gene>
    <name evidence="2" type="ORF">DAEQUDRAFT_809331</name>
</gene>
<evidence type="ECO:0000313" key="2">
    <source>
        <dbReference type="EMBL" id="KZT72056.1"/>
    </source>
</evidence>
<dbReference type="EMBL" id="KV429042">
    <property type="protein sequence ID" value="KZT72056.1"/>
    <property type="molecule type" value="Genomic_DNA"/>
</dbReference>
<feature type="compositionally biased region" description="Acidic residues" evidence="1">
    <location>
        <begin position="642"/>
        <end position="652"/>
    </location>
</feature>